<feature type="compositionally biased region" description="Polar residues" evidence="4">
    <location>
        <begin position="47"/>
        <end position="60"/>
    </location>
</feature>
<feature type="repeat" description="WD" evidence="3">
    <location>
        <begin position="404"/>
        <end position="445"/>
    </location>
</feature>
<dbReference type="InterPro" id="IPR020472">
    <property type="entry name" value="WD40_PAC1"/>
</dbReference>
<keyword evidence="8" id="KW-1185">Reference proteome</keyword>
<dbReference type="InterPro" id="IPR036322">
    <property type="entry name" value="WD40_repeat_dom_sf"/>
</dbReference>
<keyword evidence="1 3" id="KW-0853">WD repeat</keyword>
<feature type="region of interest" description="Disordered" evidence="4">
    <location>
        <begin position="175"/>
        <end position="210"/>
    </location>
</feature>
<evidence type="ECO:0000256" key="3">
    <source>
        <dbReference type="PROSITE-ProRule" id="PRU00221"/>
    </source>
</evidence>
<evidence type="ECO:0000313" key="5">
    <source>
        <dbReference type="EMBL" id="EDQ49806.1"/>
    </source>
</evidence>
<feature type="compositionally biased region" description="Basic and acidic residues" evidence="4">
    <location>
        <begin position="9"/>
        <end position="21"/>
    </location>
</feature>
<accession>A9U3F5</accession>
<sequence>MVRNSTRGSDGDVGREEELGRQPRVGGGHSTASIKLAEPLVRRAEGPSSNGSQNWANGRSGNEVRIVSSKGGTNVGAKPVPRGSSSFMGSNRFDASKKNPDVSKPVVYTFRERSTDPSRLSSIKTIKDHNGAGPIDNVFKILSNSNRNNHGEIISKTSKAALVEDRVSVALDYCTSNRLNNPPSSKPSQGSSMANRNSTRATRGTSQLHRNNTGDIAKEQQRQQCPGLALCCNPKENNTVNKQENCESDQPISRHVKGPTKTDLQVVDGEFSSSQQPSDESQTKFTPPQPPQEVRGRSPSQDYVLQEWMHGPSSPTGQLVNVSDRPSLCMSVRGNEACIGSSDHALYIVDCEKCTLKRSLYGKQYGHTEWVTCCDYLKDGRILSGGMDGKLCLWDKNGIRTIDLLGHMASISAVRSGAEGSLAISASYDKTLMLWNVNRSQTKNAACLKGHKAPVLGFCLSSQGAIVSGSRDGDVILWDTAHATPLLHVSSAHKGHVTAVECLEDTKNKTWEECREMYLTGGQDGILRAWDFRTRGPVHSAVLHRNAVTKGAVNSIAVSYTACGSGPIVVTAGADNSMKVLEPRMGFKALHTICTHRDFIYSLYVAGPLVWSGSGDGSLLVHELLTGQCLYGLGADSKGAVRCISLAGPDRLVVAGDDGNVMIYKVSSCDSKTILPTEHFQS</sequence>
<dbReference type="PRINTS" id="PR00320">
    <property type="entry name" value="GPROTEINBRPT"/>
</dbReference>
<evidence type="ECO:0000313" key="7">
    <source>
        <dbReference type="EnsemblPlants" id="Pp3c21_8330V3.1"/>
    </source>
</evidence>
<dbReference type="CDD" id="cd00200">
    <property type="entry name" value="WD40"/>
    <property type="match status" value="1"/>
</dbReference>
<dbReference type="STRING" id="3218.A9U3F5"/>
<dbReference type="Pfam" id="PF00400">
    <property type="entry name" value="WD40"/>
    <property type="match status" value="4"/>
</dbReference>
<protein>
    <submittedName>
        <fullName evidence="5">Predicted protein</fullName>
    </submittedName>
</protein>
<evidence type="ECO:0000313" key="6">
    <source>
        <dbReference type="EMBL" id="PNR31762.1"/>
    </source>
</evidence>
<dbReference type="EnsemblPlants" id="Pp3c21_8330V3.1">
    <property type="protein sequence ID" value="Pp3c21_8330V3.1"/>
    <property type="gene ID" value="Pp3c21_8330"/>
</dbReference>
<dbReference type="Proteomes" id="UP000006727">
    <property type="component" value="Chromosome 21"/>
</dbReference>
<dbReference type="PANTHER" id="PTHR19848:SF7">
    <property type="entry name" value="F-BOX AND WD-40 DOMAIN PROTEIN 7"/>
    <property type="match status" value="1"/>
</dbReference>
<evidence type="ECO:0000256" key="1">
    <source>
        <dbReference type="ARBA" id="ARBA00022574"/>
    </source>
</evidence>
<dbReference type="InterPro" id="IPR001680">
    <property type="entry name" value="WD40_rpt"/>
</dbReference>
<dbReference type="PROSITE" id="PS50082">
    <property type="entry name" value="WD_REPEATS_2"/>
    <property type="match status" value="3"/>
</dbReference>
<organism>
    <name type="scientific">Physcomitrium patens</name>
    <name type="common">Spreading-leaved earth moss</name>
    <name type="synonym">Physcomitrella patens</name>
    <dbReference type="NCBI Taxonomy" id="3218"/>
    <lineage>
        <taxon>Eukaryota</taxon>
        <taxon>Viridiplantae</taxon>
        <taxon>Streptophyta</taxon>
        <taxon>Embryophyta</taxon>
        <taxon>Bryophyta</taxon>
        <taxon>Bryophytina</taxon>
        <taxon>Bryopsida</taxon>
        <taxon>Funariidae</taxon>
        <taxon>Funariales</taxon>
        <taxon>Funariaceae</taxon>
        <taxon>Physcomitrium</taxon>
    </lineage>
</organism>
<dbReference type="Gramene" id="Pp3c21_8330V3.1">
    <property type="protein sequence ID" value="Pp3c21_8330V3.1"/>
    <property type="gene ID" value="Pp3c21_8330"/>
</dbReference>
<name>A9U3F5_PHYPA</name>
<dbReference type="InterPro" id="IPR015943">
    <property type="entry name" value="WD40/YVTN_repeat-like_dom_sf"/>
</dbReference>
<dbReference type="EnsemblPlants" id="Pp3c21_8330V3.2">
    <property type="protein sequence ID" value="Pp3c21_8330V3.2"/>
    <property type="gene ID" value="Pp3c21_8330"/>
</dbReference>
<dbReference type="Gramene" id="Pp3c21_8330V3.2">
    <property type="protein sequence ID" value="Pp3c21_8330V3.2"/>
    <property type="gene ID" value="Pp3c21_8330"/>
</dbReference>
<dbReference type="AlphaFoldDB" id="A9U3F5"/>
<dbReference type="InParanoid" id="A9U3F5"/>
<dbReference type="SMART" id="SM00320">
    <property type="entry name" value="WD40"/>
    <property type="match status" value="7"/>
</dbReference>
<dbReference type="PaxDb" id="3218-PP1S465_19V6.1"/>
<dbReference type="PROSITE" id="PS00678">
    <property type="entry name" value="WD_REPEATS_1"/>
    <property type="match status" value="1"/>
</dbReference>
<dbReference type="Gene3D" id="2.130.10.10">
    <property type="entry name" value="YVTN repeat-like/Quinoprotein amine dehydrogenase"/>
    <property type="match status" value="2"/>
</dbReference>
<gene>
    <name evidence="6" type="ORF">PHYPA_025885</name>
    <name evidence="5" type="ORF">PHYPADRAFT_101282</name>
</gene>
<reference evidence="6 8" key="2">
    <citation type="journal article" date="2018" name="Plant J.">
        <title>The Physcomitrella patens chromosome-scale assembly reveals moss genome structure and evolution.</title>
        <authorList>
            <person name="Lang D."/>
            <person name="Ullrich K.K."/>
            <person name="Murat F."/>
            <person name="Fuchs J."/>
            <person name="Jenkins J."/>
            <person name="Haas F.B."/>
            <person name="Piednoel M."/>
            <person name="Gundlach H."/>
            <person name="Van Bel M."/>
            <person name="Meyberg R."/>
            <person name="Vives C."/>
            <person name="Morata J."/>
            <person name="Symeonidi A."/>
            <person name="Hiss M."/>
            <person name="Muchero W."/>
            <person name="Kamisugi Y."/>
            <person name="Saleh O."/>
            <person name="Blanc G."/>
            <person name="Decker E.L."/>
            <person name="van Gessel N."/>
            <person name="Grimwood J."/>
            <person name="Hayes R.D."/>
            <person name="Graham S.W."/>
            <person name="Gunter L.E."/>
            <person name="McDaniel S.F."/>
            <person name="Hoernstein S.N.W."/>
            <person name="Larsson A."/>
            <person name="Li F.W."/>
            <person name="Perroud P.F."/>
            <person name="Phillips J."/>
            <person name="Ranjan P."/>
            <person name="Rokshar D.S."/>
            <person name="Rothfels C.J."/>
            <person name="Schneider L."/>
            <person name="Shu S."/>
            <person name="Stevenson D.W."/>
            <person name="Thummler F."/>
            <person name="Tillich M."/>
            <person name="Villarreal Aguilar J.C."/>
            <person name="Widiez T."/>
            <person name="Wong G.K."/>
            <person name="Wymore A."/>
            <person name="Zhang Y."/>
            <person name="Zimmer A.D."/>
            <person name="Quatrano R.S."/>
            <person name="Mayer K.F.X."/>
            <person name="Goodstein D."/>
            <person name="Casacuberta J.M."/>
            <person name="Vandepoele K."/>
            <person name="Reski R."/>
            <person name="Cuming A.C."/>
            <person name="Tuskan G.A."/>
            <person name="Maumus F."/>
            <person name="Salse J."/>
            <person name="Schmutz J."/>
            <person name="Rensing S.A."/>
        </authorList>
    </citation>
    <scope>NUCLEOTIDE SEQUENCE [LARGE SCALE GENOMIC DNA]</scope>
    <source>
        <strain evidence="7 8">cv. Gransden 2004</strain>
    </source>
</reference>
<feature type="region of interest" description="Disordered" evidence="4">
    <location>
        <begin position="1"/>
        <end position="101"/>
    </location>
</feature>
<feature type="compositionally biased region" description="Polar residues" evidence="4">
    <location>
        <begin position="271"/>
        <end position="286"/>
    </location>
</feature>
<feature type="region of interest" description="Disordered" evidence="4">
    <location>
        <begin position="270"/>
        <end position="300"/>
    </location>
</feature>
<keyword evidence="2" id="KW-0677">Repeat</keyword>
<evidence type="ECO:0000313" key="8">
    <source>
        <dbReference type="Proteomes" id="UP000006727"/>
    </source>
</evidence>
<feature type="repeat" description="WD" evidence="3">
    <location>
        <begin position="364"/>
        <end position="395"/>
    </location>
</feature>
<dbReference type="InterPro" id="IPR019775">
    <property type="entry name" value="WD40_repeat_CS"/>
</dbReference>
<evidence type="ECO:0000256" key="2">
    <source>
        <dbReference type="ARBA" id="ARBA00022737"/>
    </source>
</evidence>
<dbReference type="PANTHER" id="PTHR19848">
    <property type="entry name" value="WD40 REPEAT PROTEIN"/>
    <property type="match status" value="1"/>
</dbReference>
<dbReference type="SUPFAM" id="SSF50978">
    <property type="entry name" value="WD40 repeat-like"/>
    <property type="match status" value="1"/>
</dbReference>
<dbReference type="eggNOG" id="KOG0274">
    <property type="taxonomic scope" value="Eukaryota"/>
</dbReference>
<reference evidence="7" key="3">
    <citation type="submission" date="2020-12" db="UniProtKB">
        <authorList>
            <consortium name="EnsemblPlants"/>
        </authorList>
    </citation>
    <scope>IDENTIFICATION</scope>
</reference>
<dbReference type="PROSITE" id="PS50294">
    <property type="entry name" value="WD_REPEATS_REGION"/>
    <property type="match status" value="2"/>
</dbReference>
<feature type="repeat" description="WD" evidence="3">
    <location>
        <begin position="448"/>
        <end position="479"/>
    </location>
</feature>
<proteinExistence type="predicted"/>
<dbReference type="EMBL" id="DS545345">
    <property type="protein sequence ID" value="EDQ49806.1"/>
    <property type="molecule type" value="Genomic_DNA"/>
</dbReference>
<reference evidence="5 8" key="1">
    <citation type="journal article" date="2008" name="Science">
        <title>The Physcomitrella genome reveals evolutionary insights into the conquest of land by plants.</title>
        <authorList>
            <person name="Rensing S."/>
            <person name="Lang D."/>
            <person name="Zimmer A."/>
            <person name="Terry A."/>
            <person name="Salamov A."/>
            <person name="Shapiro H."/>
            <person name="Nishiyama T."/>
            <person name="Perroud P.-F."/>
            <person name="Lindquist E."/>
            <person name="Kamisugi Y."/>
            <person name="Tanahashi T."/>
            <person name="Sakakibara K."/>
            <person name="Fujita T."/>
            <person name="Oishi K."/>
            <person name="Shin-I T."/>
            <person name="Kuroki Y."/>
            <person name="Toyoda A."/>
            <person name="Suzuki Y."/>
            <person name="Hashimoto A."/>
            <person name="Yamaguchi K."/>
            <person name="Sugano A."/>
            <person name="Kohara Y."/>
            <person name="Fujiyama A."/>
            <person name="Anterola A."/>
            <person name="Aoki S."/>
            <person name="Ashton N."/>
            <person name="Barbazuk W.B."/>
            <person name="Barker E."/>
            <person name="Bennetzen J."/>
            <person name="Bezanilla M."/>
            <person name="Blankenship R."/>
            <person name="Cho S.H."/>
            <person name="Dutcher S."/>
            <person name="Estelle M."/>
            <person name="Fawcett J.A."/>
            <person name="Gundlach H."/>
            <person name="Hanada K."/>
            <person name="Heyl A."/>
            <person name="Hicks K.A."/>
            <person name="Hugh J."/>
            <person name="Lohr M."/>
            <person name="Mayer K."/>
            <person name="Melkozernov A."/>
            <person name="Murata T."/>
            <person name="Nelson D."/>
            <person name="Pils B."/>
            <person name="Prigge M."/>
            <person name="Reiss B."/>
            <person name="Renner T."/>
            <person name="Rombauts S."/>
            <person name="Rushton P."/>
            <person name="Sanderfoot A."/>
            <person name="Schween G."/>
            <person name="Shiu S.-H."/>
            <person name="Stueber K."/>
            <person name="Theodoulou F.L."/>
            <person name="Tu H."/>
            <person name="Van de Peer Y."/>
            <person name="Verrier P.J."/>
            <person name="Waters E."/>
            <person name="Wood A."/>
            <person name="Yang L."/>
            <person name="Cove D."/>
            <person name="Cuming A."/>
            <person name="Hasebe M."/>
            <person name="Lucas S."/>
            <person name="Mishler D.B."/>
            <person name="Reski R."/>
            <person name="Grigoriev I."/>
            <person name="Quatrano R.S."/>
            <person name="Boore J.L."/>
        </authorList>
    </citation>
    <scope>NUCLEOTIDE SEQUENCE [LARGE SCALE GENOMIC DNA]</scope>
    <source>
        <strain evidence="7 8">cv. Gransden 2004</strain>
    </source>
</reference>
<evidence type="ECO:0000256" key="4">
    <source>
        <dbReference type="SAM" id="MobiDB-lite"/>
    </source>
</evidence>
<dbReference type="EMBL" id="ABEU02000021">
    <property type="protein sequence ID" value="PNR31762.1"/>
    <property type="molecule type" value="Genomic_DNA"/>
</dbReference>